<dbReference type="InterPro" id="IPR033121">
    <property type="entry name" value="PEPTIDASE_A1"/>
</dbReference>
<evidence type="ECO:0000313" key="4">
    <source>
        <dbReference type="Proteomes" id="UP000286415"/>
    </source>
</evidence>
<dbReference type="Proteomes" id="UP000286415">
    <property type="component" value="Unassembled WGS sequence"/>
</dbReference>
<accession>A0A3R7CH87</accession>
<dbReference type="CDD" id="cd05471">
    <property type="entry name" value="pepsin_like"/>
    <property type="match status" value="1"/>
</dbReference>
<proteinExistence type="inferred from homology"/>
<dbReference type="Pfam" id="PF00026">
    <property type="entry name" value="Asp"/>
    <property type="match status" value="1"/>
</dbReference>
<reference evidence="3 4" key="2">
    <citation type="journal article" date="2021" name="Genomics">
        <title>High-quality reference genome for Clonorchis sinensis.</title>
        <authorList>
            <person name="Young N.D."/>
            <person name="Stroehlein A.J."/>
            <person name="Kinkar L."/>
            <person name="Wang T."/>
            <person name="Sohn W.M."/>
            <person name="Chang B.C.H."/>
            <person name="Kaur P."/>
            <person name="Weisz D."/>
            <person name="Dudchenko O."/>
            <person name="Aiden E.L."/>
            <person name="Korhonen P.K."/>
            <person name="Gasser R.B."/>
        </authorList>
    </citation>
    <scope>NUCLEOTIDE SEQUENCE [LARGE SCALE GENOMIC DNA]</scope>
    <source>
        <strain evidence="3">Cs-k2</strain>
    </source>
</reference>
<protein>
    <submittedName>
        <fullName evidence="3">Renin</fullName>
    </submittedName>
</protein>
<dbReference type="EMBL" id="NIRI02000010">
    <property type="protein sequence ID" value="KAG5453928.1"/>
    <property type="molecule type" value="Genomic_DNA"/>
</dbReference>
<dbReference type="GO" id="GO:0004190">
    <property type="term" value="F:aspartic-type endopeptidase activity"/>
    <property type="evidence" value="ECO:0007669"/>
    <property type="project" value="InterPro"/>
</dbReference>
<keyword evidence="4" id="KW-1185">Reference proteome</keyword>
<reference evidence="3 4" key="1">
    <citation type="journal article" date="2018" name="Biotechnol. Adv.">
        <title>Improved genomic resources and new bioinformatic workflow for the carcinogenic parasite Clonorchis sinensis: Biotechnological implications.</title>
        <authorList>
            <person name="Wang D."/>
            <person name="Korhonen P.K."/>
            <person name="Gasser R.B."/>
            <person name="Young N.D."/>
        </authorList>
    </citation>
    <scope>NUCLEOTIDE SEQUENCE [LARGE SCALE GENOMIC DNA]</scope>
    <source>
        <strain evidence="3">Cs-k2</strain>
    </source>
</reference>
<evidence type="ECO:0000313" key="3">
    <source>
        <dbReference type="EMBL" id="KAG5453928.1"/>
    </source>
</evidence>
<dbReference type="OrthoDB" id="15189at2759"/>
<organism evidence="3 4">
    <name type="scientific">Clonorchis sinensis</name>
    <name type="common">Chinese liver fluke</name>
    <dbReference type="NCBI Taxonomy" id="79923"/>
    <lineage>
        <taxon>Eukaryota</taxon>
        <taxon>Metazoa</taxon>
        <taxon>Spiralia</taxon>
        <taxon>Lophotrochozoa</taxon>
        <taxon>Platyhelminthes</taxon>
        <taxon>Trematoda</taxon>
        <taxon>Digenea</taxon>
        <taxon>Opisthorchiida</taxon>
        <taxon>Opisthorchiata</taxon>
        <taxon>Opisthorchiidae</taxon>
        <taxon>Clonorchis</taxon>
    </lineage>
</organism>
<gene>
    <name evidence="3" type="ORF">CSKR_108679</name>
</gene>
<keyword evidence="2" id="KW-1015">Disulfide bond</keyword>
<dbReference type="InterPro" id="IPR001461">
    <property type="entry name" value="Aspartic_peptidase_A1"/>
</dbReference>
<dbReference type="InParanoid" id="A0A3R7CH87"/>
<dbReference type="SUPFAM" id="SSF50630">
    <property type="entry name" value="Acid proteases"/>
    <property type="match status" value="1"/>
</dbReference>
<dbReference type="InterPro" id="IPR034164">
    <property type="entry name" value="Pepsin-like_dom"/>
</dbReference>
<dbReference type="PROSITE" id="PS51767">
    <property type="entry name" value="PEPTIDASE_A1"/>
    <property type="match status" value="1"/>
</dbReference>
<evidence type="ECO:0000256" key="2">
    <source>
        <dbReference type="PIRSR" id="PIRSR601461-2"/>
    </source>
</evidence>
<feature type="disulfide bond" evidence="2">
    <location>
        <begin position="231"/>
        <end position="268"/>
    </location>
</feature>
<dbReference type="GO" id="GO:0006508">
    <property type="term" value="P:proteolysis"/>
    <property type="evidence" value="ECO:0007669"/>
    <property type="project" value="InterPro"/>
</dbReference>
<dbReference type="Gene3D" id="2.40.70.10">
    <property type="entry name" value="Acid Proteases"/>
    <property type="match status" value="1"/>
</dbReference>
<dbReference type="PANTHER" id="PTHR47966">
    <property type="entry name" value="BETA-SITE APP-CLEAVING ENZYME, ISOFORM A-RELATED"/>
    <property type="match status" value="1"/>
</dbReference>
<comment type="similarity">
    <text evidence="1">Belongs to the peptidase A1 family.</text>
</comment>
<evidence type="ECO:0000256" key="1">
    <source>
        <dbReference type="ARBA" id="ARBA00007447"/>
    </source>
</evidence>
<dbReference type="STRING" id="79923.A0A3R7CH87"/>
<comment type="caution">
    <text evidence="3">The sequence shown here is derived from an EMBL/GenBank/DDBJ whole genome shotgun (WGS) entry which is preliminary data.</text>
</comment>
<dbReference type="InterPro" id="IPR021109">
    <property type="entry name" value="Peptidase_aspartic_dom_sf"/>
</dbReference>
<name>A0A3R7CH87_CLOSI</name>
<dbReference type="AlphaFoldDB" id="A0A3R7CH87"/>
<sequence length="390" mass="43231">MERNLGKSKCETSRFAIRIAGRVFGVLASVNFERDETLLTSSNTGDGNGGNPQWENLQKTIDIKLYSLEHIGSLHMSGFVFIEADSLSGPAGVQPVTDGVIGLRQPDNPEALVSPLVRRLFVRGLIKEEVFTFRFCGSSTTGASQYNGGDLVFGEIREAYQKSAPVYLSVTEQWYYWTAYIQIGQNYICRSCRSLADSGSGKTIGPKDQVKSLFAQFPHSTEVGGQLFVNCVHIPSYPPMVIGLGQNHFVLKARDYILQETVNGVTRCVLGILYRPGKPRTHWTFGISFLRSFHTIFDQSNSRIGFAKCRNHRNLLGSSRALKGIQTEQKLDPHPTSQAIIKIESIRWLPEICVGSPLQAGCKKLSCSGPLTIVETLMTGLNQKRTEKDF</sequence>